<dbReference type="Proteomes" id="UP000001056">
    <property type="component" value="Unassembled WGS sequence"/>
</dbReference>
<keyword evidence="4 9" id="KW-0805">Transcription regulation</keyword>
<comment type="subunit">
    <text evidence="9">Component of the Mediator complex.</text>
</comment>
<dbReference type="OMA" id="DYSENTH"/>
<dbReference type="PANTHER" id="PTHR13224:SF6">
    <property type="entry name" value="MEDIATOR OF RNA POLYMERASE II TRANSCRIPTION SUBUNIT 16"/>
    <property type="match status" value="1"/>
</dbReference>
<dbReference type="InterPro" id="IPR021665">
    <property type="entry name" value="Mediator_Med16_N"/>
</dbReference>
<dbReference type="InParanoid" id="Q2HG52"/>
<dbReference type="AlphaFoldDB" id="Q2HG52"/>
<feature type="domain" description="Mediator complex subunit Med16 N-terminal" evidence="11">
    <location>
        <begin position="146"/>
        <end position="343"/>
    </location>
</feature>
<evidence type="ECO:0000256" key="7">
    <source>
        <dbReference type="ARBA" id="ARBA00023242"/>
    </source>
</evidence>
<dbReference type="Pfam" id="PF11635">
    <property type="entry name" value="Med16_N"/>
    <property type="match status" value="1"/>
</dbReference>
<dbReference type="RefSeq" id="XP_001220023.1">
    <property type="nucleotide sequence ID" value="XM_001220022.1"/>
</dbReference>
<reference evidence="13" key="1">
    <citation type="journal article" date="2015" name="Genome Announc.">
        <title>Draft genome sequence of the cellulolytic fungus Chaetomium globosum.</title>
        <authorList>
            <person name="Cuomo C.A."/>
            <person name="Untereiner W.A."/>
            <person name="Ma L.-J."/>
            <person name="Grabherr M."/>
            <person name="Birren B.W."/>
        </authorList>
    </citation>
    <scope>NUCLEOTIDE SEQUENCE [LARGE SCALE GENOMIC DNA]</scope>
    <source>
        <strain evidence="13">ATCC 6205 / CBS 148.51 / DSM 1962 / NBRC 6347 / NRRL 1970</strain>
    </source>
</reference>
<evidence type="ECO:0000256" key="3">
    <source>
        <dbReference type="ARBA" id="ARBA00019614"/>
    </source>
</evidence>
<evidence type="ECO:0000259" key="11">
    <source>
        <dbReference type="Pfam" id="PF11635"/>
    </source>
</evidence>
<dbReference type="STRING" id="306901.Q2HG52"/>
<proteinExistence type="inferred from homology"/>
<evidence type="ECO:0000256" key="8">
    <source>
        <dbReference type="ARBA" id="ARBA00032015"/>
    </source>
</evidence>
<evidence type="ECO:0000256" key="4">
    <source>
        <dbReference type="ARBA" id="ARBA00023015"/>
    </source>
</evidence>
<evidence type="ECO:0000256" key="6">
    <source>
        <dbReference type="ARBA" id="ARBA00023163"/>
    </source>
</evidence>
<evidence type="ECO:0000256" key="9">
    <source>
        <dbReference type="RuleBase" id="RU364149"/>
    </source>
</evidence>
<evidence type="ECO:0000256" key="2">
    <source>
        <dbReference type="ARBA" id="ARBA00006543"/>
    </source>
</evidence>
<dbReference type="HOGENOM" id="CLU_364836_0_0_1"/>
<feature type="region of interest" description="Disordered" evidence="10">
    <location>
        <begin position="727"/>
        <end position="765"/>
    </location>
</feature>
<evidence type="ECO:0000313" key="13">
    <source>
        <dbReference type="Proteomes" id="UP000001056"/>
    </source>
</evidence>
<feature type="compositionally biased region" description="Acidic residues" evidence="10">
    <location>
        <begin position="731"/>
        <end position="754"/>
    </location>
</feature>
<gene>
    <name evidence="9" type="primary">MED16</name>
    <name evidence="12" type="ORF">CHGG_00802</name>
</gene>
<keyword evidence="6 9" id="KW-0804">Transcription</keyword>
<name>Q2HG52_CHAGB</name>
<keyword evidence="5 9" id="KW-0010">Activator</keyword>
<dbReference type="eggNOG" id="ENOG502QQU3">
    <property type="taxonomic scope" value="Eukaryota"/>
</dbReference>
<comment type="subcellular location">
    <subcellularLocation>
        <location evidence="1 9">Nucleus</location>
    </subcellularLocation>
</comment>
<accession>Q2HG52</accession>
<dbReference type="OrthoDB" id="4139168at2759"/>
<protein>
    <recommendedName>
        <fullName evidence="3 9">Mediator of RNA polymerase II transcription subunit 16</fullName>
    </recommendedName>
    <alternativeName>
        <fullName evidence="8 9">Mediator complex subunit 16</fullName>
    </alternativeName>
</protein>
<dbReference type="PANTHER" id="PTHR13224">
    <property type="entry name" value="THYROID HORMONE RECEPTOR-ASSOCIATED PROTEIN-RELATED"/>
    <property type="match status" value="1"/>
</dbReference>
<evidence type="ECO:0000313" key="12">
    <source>
        <dbReference type="EMBL" id="EAQ92567.1"/>
    </source>
</evidence>
<keyword evidence="13" id="KW-1185">Reference proteome</keyword>
<evidence type="ECO:0000256" key="10">
    <source>
        <dbReference type="SAM" id="MobiDB-lite"/>
    </source>
</evidence>
<feature type="region of interest" description="Disordered" evidence="10">
    <location>
        <begin position="649"/>
        <end position="689"/>
    </location>
</feature>
<sequence>MALLLEGDSMNVDGTMQGLEGIEGMQGIQGMEGMEGMGGMEGMEGMEGLGSMGSAMALEEVDLFGDPVMDDALAGLPPRPLVSKSLLQRLDDLRVRGCCQGIAWSRQGTIATIAKDAMSVELRFIRSHPRYHRMGPQRAKFMLRIVRVGIQWGLPQVDKQVLSQSQPLRPSLRESHVAVTSWVQYGSSESAVDASVSRLSHIEILPSAHTAQSQPMHPPVVLTVRSYVPQDASSYQQESQSIIDRWEVLSDQPQALVPAFEQLGSKNGNTSALPTLTHLRKLEPIILPKVVVAVTTTQFGRVLCFAFSDGTVQYRNRFTMDEIYNELNTDSIMHPLQVGFHFVNDTPCLQVAFSPTNCSFVQIGEDSAIKWNRLHHPMENSETEFKNAIARPFAQFPDFASSWVKETVNMLKIVVDYSENTHHEQLVKNVPLQHCLSVINHLGFHGDFRPRSHGGKFAMLALSVKGAFLVITVASNSPIGTKEKLIPLDDPDVVDAVTGCTAWGISLLAWLSDSLFELLDDPEITAMLSGPKRFPELAKYLESKNNVALQLLLCSSTRGFLLALCRRLQHIETVSNRAAQYYETRFQQQQDPASGGAAPARPHPALSRAYQRMERVISSALVKVSEFERLLSDLGSDIQRYHNLLELKGQPPRPLAARKASQQPGGSGVPPPFAGNSSSSGGSGGSGMLPAGDNGMASYRMTIVGTWTGIGGGQRRSAVAPIVEVVKEQGEDREEEEVKEEKEEEEERVEEQEEGGIGCGILRSG</sequence>
<dbReference type="GO" id="GO:0045893">
    <property type="term" value="P:positive regulation of DNA-templated transcription"/>
    <property type="evidence" value="ECO:0007669"/>
    <property type="project" value="TreeGrafter"/>
</dbReference>
<dbReference type="GeneID" id="4386307"/>
<keyword evidence="7 9" id="KW-0539">Nucleus</keyword>
<organism evidence="12 13">
    <name type="scientific">Chaetomium globosum (strain ATCC 6205 / CBS 148.51 / DSM 1962 / NBRC 6347 / NRRL 1970)</name>
    <name type="common">Soil fungus</name>
    <dbReference type="NCBI Taxonomy" id="306901"/>
    <lineage>
        <taxon>Eukaryota</taxon>
        <taxon>Fungi</taxon>
        <taxon>Dikarya</taxon>
        <taxon>Ascomycota</taxon>
        <taxon>Pezizomycotina</taxon>
        <taxon>Sordariomycetes</taxon>
        <taxon>Sordariomycetidae</taxon>
        <taxon>Sordariales</taxon>
        <taxon>Chaetomiaceae</taxon>
        <taxon>Chaetomium</taxon>
    </lineage>
</organism>
<evidence type="ECO:0000256" key="5">
    <source>
        <dbReference type="ARBA" id="ARBA00023159"/>
    </source>
</evidence>
<evidence type="ECO:0000256" key="1">
    <source>
        <dbReference type="ARBA" id="ARBA00004123"/>
    </source>
</evidence>
<comment type="function">
    <text evidence="9">Component of the Mediator complex, a coactivator involved in the regulated transcription of nearly all RNA polymerase II-dependent genes. Mediator functions as a bridge to convey information from gene-specific regulatory proteins to the basal RNA polymerase II transcription machinery. Mediator is recruited to promoters by direct interactions with regulatory proteins and serves as a scaffold for the assembly of a functional preinitiation complex with RNA polymerase II and the general transcription factors.</text>
</comment>
<comment type="similarity">
    <text evidence="2 9">Belongs to the Mediator complex subunit 16 family.</text>
</comment>
<dbReference type="InterPro" id="IPR048338">
    <property type="entry name" value="Mediator_Med16"/>
</dbReference>
<dbReference type="EMBL" id="CH408029">
    <property type="protein sequence ID" value="EAQ92567.1"/>
    <property type="molecule type" value="Genomic_DNA"/>
</dbReference>
<dbReference type="VEuPathDB" id="FungiDB:CHGG_00802"/>
<dbReference type="GO" id="GO:0016592">
    <property type="term" value="C:mediator complex"/>
    <property type="evidence" value="ECO:0007669"/>
    <property type="project" value="InterPro"/>
</dbReference>